<dbReference type="GO" id="GO:0016987">
    <property type="term" value="F:sigma factor activity"/>
    <property type="evidence" value="ECO:0007669"/>
    <property type="project" value="UniProtKB-KW"/>
</dbReference>
<dbReference type="GO" id="GO:0006352">
    <property type="term" value="P:DNA-templated transcription initiation"/>
    <property type="evidence" value="ECO:0007669"/>
    <property type="project" value="InterPro"/>
</dbReference>
<dbReference type="AlphaFoldDB" id="A0AAJ5WPC7"/>
<keyword evidence="3" id="KW-0731">Sigma factor</keyword>
<dbReference type="InterPro" id="IPR039425">
    <property type="entry name" value="RNA_pol_sigma-70-like"/>
</dbReference>
<evidence type="ECO:0000256" key="1">
    <source>
        <dbReference type="ARBA" id="ARBA00010641"/>
    </source>
</evidence>
<keyword evidence="5" id="KW-0804">Transcription</keyword>
<reference evidence="8" key="1">
    <citation type="submission" date="2023-03" db="EMBL/GenBank/DDBJ databases">
        <title>Andean soil-derived lignocellulolytic bacterial consortium as a source of novel taxa and putative plastic-active enzymes.</title>
        <authorList>
            <person name="Diaz-Garcia L."/>
            <person name="Chuvochina M."/>
            <person name="Feuerriegel G."/>
            <person name="Bunk B."/>
            <person name="Sproer C."/>
            <person name="Streit W.R."/>
            <person name="Rodriguez L.M."/>
            <person name="Overmann J."/>
            <person name="Jimenez D.J."/>
        </authorList>
    </citation>
    <scope>NUCLEOTIDE SEQUENCE</scope>
    <source>
        <strain evidence="8">MAG 7</strain>
    </source>
</reference>
<comment type="similarity">
    <text evidence="1">Belongs to the sigma-70 factor family. ECF subfamily.</text>
</comment>
<dbReference type="InterPro" id="IPR036388">
    <property type="entry name" value="WH-like_DNA-bd_sf"/>
</dbReference>
<evidence type="ECO:0000256" key="2">
    <source>
        <dbReference type="ARBA" id="ARBA00023015"/>
    </source>
</evidence>
<dbReference type="Pfam" id="PF04542">
    <property type="entry name" value="Sigma70_r2"/>
    <property type="match status" value="1"/>
</dbReference>
<dbReference type="GO" id="GO:0003677">
    <property type="term" value="F:DNA binding"/>
    <property type="evidence" value="ECO:0007669"/>
    <property type="project" value="UniProtKB-KW"/>
</dbReference>
<dbReference type="InterPro" id="IPR013324">
    <property type="entry name" value="RNA_pol_sigma_r3/r4-like"/>
</dbReference>
<dbReference type="PANTHER" id="PTHR43133">
    <property type="entry name" value="RNA POLYMERASE ECF-TYPE SIGMA FACTO"/>
    <property type="match status" value="1"/>
</dbReference>
<dbReference type="NCBIfam" id="TIGR02937">
    <property type="entry name" value="sigma70-ECF"/>
    <property type="match status" value="1"/>
</dbReference>
<feature type="domain" description="RNA polymerase sigma-70 region 2" evidence="6">
    <location>
        <begin position="27"/>
        <end position="94"/>
    </location>
</feature>
<gene>
    <name evidence="8" type="ORF">P0Y53_24610</name>
</gene>
<evidence type="ECO:0000313" key="9">
    <source>
        <dbReference type="Proteomes" id="UP001220610"/>
    </source>
</evidence>
<dbReference type="InterPro" id="IPR007627">
    <property type="entry name" value="RNA_pol_sigma70_r2"/>
</dbReference>
<dbReference type="Gene3D" id="1.10.10.10">
    <property type="entry name" value="Winged helix-like DNA-binding domain superfamily/Winged helix DNA-binding domain"/>
    <property type="match status" value="1"/>
</dbReference>
<feature type="domain" description="RNA polymerase sigma-70 region 4" evidence="7">
    <location>
        <begin position="131"/>
        <end position="178"/>
    </location>
</feature>
<name>A0AAJ5WPC7_9BACT</name>
<evidence type="ECO:0000259" key="7">
    <source>
        <dbReference type="Pfam" id="PF04545"/>
    </source>
</evidence>
<evidence type="ECO:0000256" key="4">
    <source>
        <dbReference type="ARBA" id="ARBA00023125"/>
    </source>
</evidence>
<dbReference type="SUPFAM" id="SSF88946">
    <property type="entry name" value="Sigma2 domain of RNA polymerase sigma factors"/>
    <property type="match status" value="1"/>
</dbReference>
<dbReference type="Gene3D" id="1.10.1740.10">
    <property type="match status" value="1"/>
</dbReference>
<dbReference type="Proteomes" id="UP001220610">
    <property type="component" value="Chromosome"/>
</dbReference>
<dbReference type="PANTHER" id="PTHR43133:SF46">
    <property type="entry name" value="RNA POLYMERASE SIGMA-70 FACTOR ECF SUBFAMILY"/>
    <property type="match status" value="1"/>
</dbReference>
<evidence type="ECO:0000256" key="5">
    <source>
        <dbReference type="ARBA" id="ARBA00023163"/>
    </source>
</evidence>
<dbReference type="InterPro" id="IPR007630">
    <property type="entry name" value="RNA_pol_sigma70_r4"/>
</dbReference>
<sequence>MGSVYDDNEARLVADVKSGEKGAIARLYELFYDPLVGFTRQITGDNKEAEDIISNTFIKLMNKNRHFNTLKNIKSFLYVTAHNAAVDFLRSAKRQEQVQREMAYLSDTLLYPDHDFLQVKTEAIVSVCREMDILPRQCREVFDQFFFRQRTTREIAQDLNIKDVTVRRQKQIALDMLRAALQKKTELHQ</sequence>
<keyword evidence="4" id="KW-0238">DNA-binding</keyword>
<dbReference type="InterPro" id="IPR014284">
    <property type="entry name" value="RNA_pol_sigma-70_dom"/>
</dbReference>
<evidence type="ECO:0000259" key="6">
    <source>
        <dbReference type="Pfam" id="PF04542"/>
    </source>
</evidence>
<accession>A0AAJ5WPC7</accession>
<keyword evidence="2" id="KW-0805">Transcription regulation</keyword>
<organism evidence="8 9">
    <name type="scientific">Candidatus Pseudobacter hemicellulosilyticus</name>
    <dbReference type="NCBI Taxonomy" id="3121375"/>
    <lineage>
        <taxon>Bacteria</taxon>
        <taxon>Pseudomonadati</taxon>
        <taxon>Bacteroidota</taxon>
        <taxon>Chitinophagia</taxon>
        <taxon>Chitinophagales</taxon>
        <taxon>Chitinophagaceae</taxon>
        <taxon>Pseudobacter</taxon>
    </lineage>
</organism>
<dbReference type="InterPro" id="IPR013325">
    <property type="entry name" value="RNA_pol_sigma_r2"/>
</dbReference>
<evidence type="ECO:0000313" key="8">
    <source>
        <dbReference type="EMBL" id="WEK35681.1"/>
    </source>
</evidence>
<dbReference type="Pfam" id="PF04545">
    <property type="entry name" value="Sigma70_r4"/>
    <property type="match status" value="1"/>
</dbReference>
<protein>
    <submittedName>
        <fullName evidence="8">Sigma-70 family RNA polymerase sigma factor</fullName>
    </submittedName>
</protein>
<proteinExistence type="inferred from homology"/>
<dbReference type="EMBL" id="CP119311">
    <property type="protein sequence ID" value="WEK35681.1"/>
    <property type="molecule type" value="Genomic_DNA"/>
</dbReference>
<dbReference type="SUPFAM" id="SSF88659">
    <property type="entry name" value="Sigma3 and sigma4 domains of RNA polymerase sigma factors"/>
    <property type="match status" value="1"/>
</dbReference>
<evidence type="ECO:0000256" key="3">
    <source>
        <dbReference type="ARBA" id="ARBA00023082"/>
    </source>
</evidence>